<name>A0ABW3HSL9_9BACL</name>
<gene>
    <name evidence="6" type="ORF">ACFQ2I_13920</name>
</gene>
<reference evidence="7" key="1">
    <citation type="journal article" date="2019" name="Int. J. Syst. Evol. Microbiol.">
        <title>The Global Catalogue of Microorganisms (GCM) 10K type strain sequencing project: providing services to taxonomists for standard genome sequencing and annotation.</title>
        <authorList>
            <consortium name="The Broad Institute Genomics Platform"/>
            <consortium name="The Broad Institute Genome Sequencing Center for Infectious Disease"/>
            <person name="Wu L."/>
            <person name="Ma J."/>
        </authorList>
    </citation>
    <scope>NUCLEOTIDE SEQUENCE [LARGE SCALE GENOMIC DNA]</scope>
    <source>
        <strain evidence="7">CCUG 59129</strain>
    </source>
</reference>
<evidence type="ECO:0000256" key="1">
    <source>
        <dbReference type="ARBA" id="ARBA00004196"/>
    </source>
</evidence>
<evidence type="ECO:0000256" key="3">
    <source>
        <dbReference type="ARBA" id="ARBA00022448"/>
    </source>
</evidence>
<dbReference type="PROSITE" id="PS51257">
    <property type="entry name" value="PROKAR_LIPOPROTEIN"/>
    <property type="match status" value="1"/>
</dbReference>
<comment type="caution">
    <text evidence="6">The sequence shown here is derived from an EMBL/GenBank/DDBJ whole genome shotgun (WGS) entry which is preliminary data.</text>
</comment>
<feature type="signal peptide" evidence="5">
    <location>
        <begin position="1"/>
        <end position="34"/>
    </location>
</feature>
<proteinExistence type="inferred from homology"/>
<dbReference type="CDD" id="cd14748">
    <property type="entry name" value="PBP2_UgpB"/>
    <property type="match status" value="1"/>
</dbReference>
<keyword evidence="3" id="KW-0813">Transport</keyword>
<dbReference type="SUPFAM" id="SSF53850">
    <property type="entry name" value="Periplasmic binding protein-like II"/>
    <property type="match status" value="1"/>
</dbReference>
<evidence type="ECO:0000313" key="6">
    <source>
        <dbReference type="EMBL" id="MFD0960486.1"/>
    </source>
</evidence>
<keyword evidence="4 5" id="KW-0732">Signal</keyword>
<evidence type="ECO:0000256" key="5">
    <source>
        <dbReference type="SAM" id="SignalP"/>
    </source>
</evidence>
<dbReference type="PANTHER" id="PTHR43649">
    <property type="entry name" value="ARABINOSE-BINDING PROTEIN-RELATED"/>
    <property type="match status" value="1"/>
</dbReference>
<dbReference type="InterPro" id="IPR006059">
    <property type="entry name" value="SBP"/>
</dbReference>
<dbReference type="InterPro" id="IPR050490">
    <property type="entry name" value="Bact_solute-bd_prot1"/>
</dbReference>
<dbReference type="EMBL" id="JBHTJZ010000021">
    <property type="protein sequence ID" value="MFD0960486.1"/>
    <property type="molecule type" value="Genomic_DNA"/>
</dbReference>
<keyword evidence="7" id="KW-1185">Reference proteome</keyword>
<protein>
    <submittedName>
        <fullName evidence="6">ABC transporter substrate-binding protein</fullName>
    </submittedName>
</protein>
<dbReference type="RefSeq" id="WP_377564993.1">
    <property type="nucleotide sequence ID" value="NZ_JBHTJZ010000021.1"/>
</dbReference>
<organism evidence="6 7">
    <name type="scientific">Paenibacillus chungangensis</name>
    <dbReference type="NCBI Taxonomy" id="696535"/>
    <lineage>
        <taxon>Bacteria</taxon>
        <taxon>Bacillati</taxon>
        <taxon>Bacillota</taxon>
        <taxon>Bacilli</taxon>
        <taxon>Bacillales</taxon>
        <taxon>Paenibacillaceae</taxon>
        <taxon>Paenibacillus</taxon>
    </lineage>
</organism>
<comment type="similarity">
    <text evidence="2">Belongs to the bacterial solute-binding protein 1 family.</text>
</comment>
<evidence type="ECO:0000313" key="7">
    <source>
        <dbReference type="Proteomes" id="UP001596989"/>
    </source>
</evidence>
<dbReference type="Gene3D" id="3.40.190.10">
    <property type="entry name" value="Periplasmic binding protein-like II"/>
    <property type="match status" value="2"/>
</dbReference>
<feature type="chain" id="PRO_5045221681" evidence="5">
    <location>
        <begin position="35"/>
        <end position="450"/>
    </location>
</feature>
<accession>A0ABW3HSL9</accession>
<evidence type="ECO:0000256" key="4">
    <source>
        <dbReference type="ARBA" id="ARBA00022729"/>
    </source>
</evidence>
<dbReference type="Proteomes" id="UP001596989">
    <property type="component" value="Unassembled WGS sequence"/>
</dbReference>
<evidence type="ECO:0000256" key="2">
    <source>
        <dbReference type="ARBA" id="ARBA00008520"/>
    </source>
</evidence>
<sequence>MKNRNRSNNRSAMLCTAVSLILVFLAGCSGNTSTTPDAQSSASTAPQASSSASNGEAIELSYYFPIQASGPLAVAMEKIVNDYNESQSDIHVNFTFTGDYAATMEKTLTAVNGGNAPHVVLASDSHKLLEMGALVNINDMIAKEPSSFKDDYIPNFFPAFVDPTNNSFQHSMPYQISSSIMLYNKEVLADAGLDPESPPTTWSELETVTQAIKAHDSKLIPFEFMDDGWMGQALVRSNGGYINKDLDNMNLDSPEHIEQVEFFKGLQDDGLVKMNKSYGGVAENFIAGTSAVILNTSGSLGNIVNTADFNFGVAPVPAKDGKESVNVMGGGGLIILNKHPQEEINASWEFVKYLTGPEAAAEWMAVSGYFAVNKLAYEEPVLKTLFEEKPQYEQLSKLAPTLEKVYRVRKNSSEMNTLINNVFDEIYLNNADIAAALQQAQKDAQALLAD</sequence>
<dbReference type="Pfam" id="PF13416">
    <property type="entry name" value="SBP_bac_8"/>
    <property type="match status" value="1"/>
</dbReference>
<comment type="subcellular location">
    <subcellularLocation>
        <location evidence="1">Cell envelope</location>
    </subcellularLocation>
</comment>
<dbReference type="PANTHER" id="PTHR43649:SF31">
    <property type="entry name" value="SN-GLYCEROL-3-PHOSPHATE-BINDING PERIPLASMIC PROTEIN UGPB"/>
    <property type="match status" value="1"/>
</dbReference>